<keyword evidence="2" id="KW-0378">Hydrolase</keyword>
<dbReference type="PANTHER" id="PTHR43046">
    <property type="entry name" value="GDP-MANNOSE MANNOSYL HYDROLASE"/>
    <property type="match status" value="1"/>
</dbReference>
<comment type="cofactor">
    <cofactor evidence="1">
        <name>Mg(2+)</name>
        <dbReference type="ChEBI" id="CHEBI:18420"/>
    </cofactor>
</comment>
<dbReference type="CDD" id="cd02883">
    <property type="entry name" value="NUDIX_Hydrolase"/>
    <property type="match status" value="1"/>
</dbReference>
<evidence type="ECO:0000256" key="2">
    <source>
        <dbReference type="ARBA" id="ARBA00022801"/>
    </source>
</evidence>
<protein>
    <submittedName>
        <fullName evidence="4">NUDIX domain-containing protein</fullName>
    </submittedName>
</protein>
<dbReference type="InterPro" id="IPR000086">
    <property type="entry name" value="NUDIX_hydrolase_dom"/>
</dbReference>
<comment type="caution">
    <text evidence="4">The sequence shown here is derived from an EMBL/GenBank/DDBJ whole genome shotgun (WGS) entry which is preliminary data.</text>
</comment>
<accession>A0ABX0XVY0</accession>
<dbReference type="InterPro" id="IPR020084">
    <property type="entry name" value="NUDIX_hydrolase_CS"/>
</dbReference>
<dbReference type="PROSITE" id="PS51462">
    <property type="entry name" value="NUDIX"/>
    <property type="match status" value="1"/>
</dbReference>
<dbReference type="InterPro" id="IPR015797">
    <property type="entry name" value="NUDIX_hydrolase-like_dom_sf"/>
</dbReference>
<dbReference type="PROSITE" id="PS00893">
    <property type="entry name" value="NUDIX_BOX"/>
    <property type="match status" value="1"/>
</dbReference>
<keyword evidence="5" id="KW-1185">Reference proteome</keyword>
<evidence type="ECO:0000313" key="4">
    <source>
        <dbReference type="EMBL" id="NJC70201.1"/>
    </source>
</evidence>
<sequence>MLACLTEDRRLRVPGDAVRQGEHPVDTVVRAFAQATGLTVEVTRLRDADTEVVCTPAEQTHQDRLLFDVRIVGGELPGHVAWVPAVDAGGVPLLEIANDRRRHREVQRFGAYGLVTDPQGRVLLTRIASGYPGAGEWHLPGGGTDFGESPTEGLLRELAEEAGQQGRVSELLGLSSGHSPAAVGPEGYPIDWHVVRVHYRVVVDEPVEPLVTEGAGGSTAAAAWFDPADLGQLRLTRAARTVIDGHLAR</sequence>
<dbReference type="RefSeq" id="WP_167925173.1">
    <property type="nucleotide sequence ID" value="NZ_JAATVY010000005.1"/>
</dbReference>
<evidence type="ECO:0000256" key="1">
    <source>
        <dbReference type="ARBA" id="ARBA00001946"/>
    </source>
</evidence>
<evidence type="ECO:0000259" key="3">
    <source>
        <dbReference type="PROSITE" id="PS51462"/>
    </source>
</evidence>
<evidence type="ECO:0000313" key="5">
    <source>
        <dbReference type="Proteomes" id="UP000722989"/>
    </source>
</evidence>
<proteinExistence type="predicted"/>
<dbReference type="Proteomes" id="UP000722989">
    <property type="component" value="Unassembled WGS sequence"/>
</dbReference>
<feature type="domain" description="Nudix hydrolase" evidence="3">
    <location>
        <begin position="106"/>
        <end position="247"/>
    </location>
</feature>
<organism evidence="4 5">
    <name type="scientific">Planosporangium thailandense</name>
    <dbReference type="NCBI Taxonomy" id="765197"/>
    <lineage>
        <taxon>Bacteria</taxon>
        <taxon>Bacillati</taxon>
        <taxon>Actinomycetota</taxon>
        <taxon>Actinomycetes</taxon>
        <taxon>Micromonosporales</taxon>
        <taxon>Micromonosporaceae</taxon>
        <taxon>Planosporangium</taxon>
    </lineage>
</organism>
<reference evidence="4 5" key="1">
    <citation type="submission" date="2020-03" db="EMBL/GenBank/DDBJ databases">
        <title>WGS of the type strain of Planosporangium spp.</title>
        <authorList>
            <person name="Thawai C."/>
        </authorList>
    </citation>
    <scope>NUCLEOTIDE SEQUENCE [LARGE SCALE GENOMIC DNA]</scope>
    <source>
        <strain evidence="4 5">TBRC 5610</strain>
    </source>
</reference>
<gene>
    <name evidence="4" type="ORF">HC031_10840</name>
</gene>
<dbReference type="PANTHER" id="PTHR43046:SF2">
    <property type="entry name" value="8-OXO-DGTP DIPHOSPHATASE-RELATED"/>
    <property type="match status" value="1"/>
</dbReference>
<dbReference type="Gene3D" id="3.90.79.10">
    <property type="entry name" value="Nucleoside Triphosphate Pyrophosphohydrolase"/>
    <property type="match status" value="2"/>
</dbReference>
<dbReference type="Pfam" id="PF00293">
    <property type="entry name" value="NUDIX"/>
    <property type="match status" value="1"/>
</dbReference>
<dbReference type="SUPFAM" id="SSF55811">
    <property type="entry name" value="Nudix"/>
    <property type="match status" value="1"/>
</dbReference>
<dbReference type="EMBL" id="JAATVY010000005">
    <property type="protein sequence ID" value="NJC70201.1"/>
    <property type="molecule type" value="Genomic_DNA"/>
</dbReference>
<name>A0ABX0XVY0_9ACTN</name>